<dbReference type="Gene3D" id="3.40.50.720">
    <property type="entry name" value="NAD(P)-binding Rossmann-like Domain"/>
    <property type="match status" value="1"/>
</dbReference>
<dbReference type="Proteomes" id="UP000284706">
    <property type="component" value="Unassembled WGS sequence"/>
</dbReference>
<reference evidence="2 3" key="1">
    <citation type="journal article" date="2018" name="Evol. Lett.">
        <title>Horizontal gene cluster transfer increased hallucinogenic mushroom diversity.</title>
        <authorList>
            <person name="Reynolds H.T."/>
            <person name="Vijayakumar V."/>
            <person name="Gluck-Thaler E."/>
            <person name="Korotkin H.B."/>
            <person name="Matheny P.B."/>
            <person name="Slot J.C."/>
        </authorList>
    </citation>
    <scope>NUCLEOTIDE SEQUENCE [LARGE SCALE GENOMIC DNA]</scope>
    <source>
        <strain evidence="2 3">SRW20</strain>
    </source>
</reference>
<dbReference type="PANTHER" id="PTHR45348">
    <property type="entry name" value="HYPOTHETICAL OXIDOREDUCTASE (EUROFUNG)"/>
    <property type="match status" value="1"/>
</dbReference>
<protein>
    <recommendedName>
        <fullName evidence="1">Enoyl reductase (ER) domain-containing protein</fullName>
    </recommendedName>
</protein>
<dbReference type="InterPro" id="IPR011032">
    <property type="entry name" value="GroES-like_sf"/>
</dbReference>
<evidence type="ECO:0000259" key="1">
    <source>
        <dbReference type="SMART" id="SM00829"/>
    </source>
</evidence>
<dbReference type="AlphaFoldDB" id="A0A409Y7I0"/>
<gene>
    <name evidence="2" type="ORF">CVT26_014424</name>
</gene>
<sequence length="1036" mass="114564">MKALVTAEPQTAVVKDIPIPEPGPKEIRVRVHYVALNPIDSLLVANPTDKPGRVVGSDIAGVVEKVGSDVTDWKVGDRVAGLLQGATSGNPRPGGFAEYALLEHDLAIHIPSGVSLEEAATVPLCSLTAAQALFIRLELQAPFPNPFQHKATNEKHPTLLIYSAATSVGLFAIELAKLLRTPSGTPYRIFATASPRNHDKLLASGVEAVFDYKSSTWTEDLRKASGGVSYAVDCIAEDMTTAQISQTFGEGGGKIAVIRKSAWTKDGIRPDVEPIYSAVWWGLGHEIIYNGRMPARPDWREFTVAFYKFLSAGSPKDPSVFPISGNPVRLMPGGLERIVQDGFVLLGSGKVTERNVGAQAQGGKEWMRPISAEKLVYKLNALIGDDPAERRGTRRFSAHIVFTFTGSESLLFSTNVVTPMAPNPSVQRNTSAKLTVAIDIGTTYTAASYHISGNKNRSNLPMSSFQEVNKWPKQTFPDAKIPSVLYYDSTGSARLYGAETLDDTLLMDAEINIWEKAEWWKLRLRPEYLPAPSEFIFPSLPSAVTKVDTIFRDQFAYVIENVRSFFIKAYMNGEKYWRDLATNMDVVLTVPNGWEGRHQQRMRLAAIDAGLVAPSEGSRIKFVSEGEAAIHYCLDSVIVHSVAVGSPVIVCDAGGKSGTTDIGIYKVNSLLPIHLEEIASPQCFLGGGVFVNRDAETFIRGRLKGSKWWDTEECIQSAMKIFEQHIKRSFRGNEMRMHIKLDGVQESDAFRGIERGRLAISGEEMVEIFRPTVDLVKCGLKEVIQSWGKAIDQIFVVGGFAESEHVYHELKTMAGALGIPVSKPDGALSKAVTHGALSWYLGSGVQVRVARLHYGAETEMDFDPNDHEMAGQIKFQDALGRWRVRHAWSTIVKKVGNTSFGHTISATTGSSASLYQNYRLRTGSEHSMPFHRNFTEHESLEVEMELYAYRWDNPPKFFKDNGGHLVDGFIHLGTVQADLTKCYKASRFNTALSGQKYKTLEYDICLLFDEIELRARLRWKEKNSYVFGDATIAYDV</sequence>
<proteinExistence type="predicted"/>
<dbReference type="CDD" id="cd08249">
    <property type="entry name" value="enoyl_reductase_like"/>
    <property type="match status" value="1"/>
</dbReference>
<dbReference type="STRING" id="231916.A0A409Y7I0"/>
<organism evidence="2 3">
    <name type="scientific">Gymnopilus dilepis</name>
    <dbReference type="NCBI Taxonomy" id="231916"/>
    <lineage>
        <taxon>Eukaryota</taxon>
        <taxon>Fungi</taxon>
        <taxon>Dikarya</taxon>
        <taxon>Basidiomycota</taxon>
        <taxon>Agaricomycotina</taxon>
        <taxon>Agaricomycetes</taxon>
        <taxon>Agaricomycetidae</taxon>
        <taxon>Agaricales</taxon>
        <taxon>Agaricineae</taxon>
        <taxon>Hymenogastraceae</taxon>
        <taxon>Gymnopilus</taxon>
    </lineage>
</organism>
<dbReference type="Gene3D" id="3.90.180.10">
    <property type="entry name" value="Medium-chain alcohol dehydrogenases, catalytic domain"/>
    <property type="match status" value="1"/>
</dbReference>
<dbReference type="CDD" id="cd10170">
    <property type="entry name" value="ASKHA_NBD_HSP70"/>
    <property type="match status" value="1"/>
</dbReference>
<dbReference type="SMART" id="SM00829">
    <property type="entry name" value="PKS_ER"/>
    <property type="match status" value="1"/>
</dbReference>
<name>A0A409Y7I0_9AGAR</name>
<dbReference type="InterPro" id="IPR036291">
    <property type="entry name" value="NAD(P)-bd_dom_sf"/>
</dbReference>
<dbReference type="PANTHER" id="PTHR45348:SF7">
    <property type="entry name" value="ZINC BINDING OXIDOREDUCTASE, PUTATIVE-RELATED"/>
    <property type="match status" value="1"/>
</dbReference>
<dbReference type="GO" id="GO:0016651">
    <property type="term" value="F:oxidoreductase activity, acting on NAD(P)H"/>
    <property type="evidence" value="ECO:0007669"/>
    <property type="project" value="InterPro"/>
</dbReference>
<dbReference type="InParanoid" id="A0A409Y7I0"/>
<dbReference type="InterPro" id="IPR013154">
    <property type="entry name" value="ADH-like_N"/>
</dbReference>
<evidence type="ECO:0000313" key="3">
    <source>
        <dbReference type="Proteomes" id="UP000284706"/>
    </source>
</evidence>
<accession>A0A409Y7I0</accession>
<keyword evidence="3" id="KW-1185">Reference proteome</keyword>
<comment type="caution">
    <text evidence="2">The sequence shown here is derived from an EMBL/GenBank/DDBJ whole genome shotgun (WGS) entry which is preliminary data.</text>
</comment>
<dbReference type="InterPro" id="IPR047122">
    <property type="entry name" value="Trans-enoyl_RdTase-like"/>
</dbReference>
<dbReference type="InterPro" id="IPR020843">
    <property type="entry name" value="ER"/>
</dbReference>
<dbReference type="EMBL" id="NHYE01001087">
    <property type="protein sequence ID" value="PPQ98960.1"/>
    <property type="molecule type" value="Genomic_DNA"/>
</dbReference>
<evidence type="ECO:0000313" key="2">
    <source>
        <dbReference type="EMBL" id="PPQ98960.1"/>
    </source>
</evidence>
<dbReference type="Pfam" id="PF08240">
    <property type="entry name" value="ADH_N"/>
    <property type="match status" value="1"/>
</dbReference>
<dbReference type="SUPFAM" id="SSF51735">
    <property type="entry name" value="NAD(P)-binding Rossmann-fold domains"/>
    <property type="match status" value="1"/>
</dbReference>
<dbReference type="OrthoDB" id="2963168at2759"/>
<dbReference type="SUPFAM" id="SSF50129">
    <property type="entry name" value="GroES-like"/>
    <property type="match status" value="1"/>
</dbReference>
<dbReference type="InterPro" id="IPR043129">
    <property type="entry name" value="ATPase_NBD"/>
</dbReference>
<dbReference type="Gene3D" id="3.30.420.40">
    <property type="match status" value="1"/>
</dbReference>
<dbReference type="SUPFAM" id="SSF53067">
    <property type="entry name" value="Actin-like ATPase domain"/>
    <property type="match status" value="2"/>
</dbReference>
<feature type="domain" description="Enoyl reductase (ER)" evidence="1">
    <location>
        <begin position="7"/>
        <end position="357"/>
    </location>
</feature>